<dbReference type="SUPFAM" id="SSF109854">
    <property type="entry name" value="DinB/YfiT-like putative metalloenzymes"/>
    <property type="match status" value="1"/>
</dbReference>
<dbReference type="Pfam" id="PF04978">
    <property type="entry name" value="MST"/>
    <property type="match status" value="1"/>
</dbReference>
<dbReference type="InterPro" id="IPR034660">
    <property type="entry name" value="DinB/YfiT-like"/>
</dbReference>
<accession>A0A927RF52</accession>
<dbReference type="Proteomes" id="UP000638648">
    <property type="component" value="Unassembled WGS sequence"/>
</dbReference>
<organism evidence="1 2">
    <name type="scientific">Actinopolymorpha pittospori</name>
    <dbReference type="NCBI Taxonomy" id="648752"/>
    <lineage>
        <taxon>Bacteria</taxon>
        <taxon>Bacillati</taxon>
        <taxon>Actinomycetota</taxon>
        <taxon>Actinomycetes</taxon>
        <taxon>Propionibacteriales</taxon>
        <taxon>Actinopolymorphaceae</taxon>
        <taxon>Actinopolymorpha</taxon>
    </lineage>
</organism>
<protein>
    <submittedName>
        <fullName evidence="1">Damage-inducible protein DinB</fullName>
    </submittedName>
</protein>
<evidence type="ECO:0000313" key="2">
    <source>
        <dbReference type="Proteomes" id="UP000638648"/>
    </source>
</evidence>
<reference evidence="1" key="1">
    <citation type="submission" date="2020-10" db="EMBL/GenBank/DDBJ databases">
        <title>Sequencing the genomes of 1000 actinobacteria strains.</title>
        <authorList>
            <person name="Klenk H.-P."/>
        </authorList>
    </citation>
    <scope>NUCLEOTIDE SEQUENCE</scope>
    <source>
        <strain evidence="1">DSM 45354</strain>
    </source>
</reference>
<dbReference type="AlphaFoldDB" id="A0A927RF52"/>
<proteinExistence type="predicted"/>
<keyword evidence="2" id="KW-1185">Reference proteome</keyword>
<sequence>MDATVRTTVIKNELHRCLQGARSSVLSRLDGLGEHSLRRPMTPTGTNLLGVVKHLGMLEYGYLGQVFGRQPFERMRCAEDGSLSHNGDMWARTNETSDYIIGFYRRACAHADETVTSLDWDTPGSVPWWNEGQRETTLGTVLIHILDDTLRHAGHMDVVRELIDGRAGTDHAALGDEQWWRGYVSQVQAAADAFDDTP</sequence>
<comment type="caution">
    <text evidence="1">The sequence shown here is derived from an EMBL/GenBank/DDBJ whole genome shotgun (WGS) entry which is preliminary data.</text>
</comment>
<gene>
    <name evidence="1" type="ORF">HEB94_006703</name>
</gene>
<dbReference type="InterPro" id="IPR007061">
    <property type="entry name" value="MST-like"/>
</dbReference>
<dbReference type="RefSeq" id="WP_192753356.1">
    <property type="nucleotide sequence ID" value="NZ_BAABJL010000272.1"/>
</dbReference>
<dbReference type="EMBL" id="JADBEM010000001">
    <property type="protein sequence ID" value="MBE1609855.1"/>
    <property type="molecule type" value="Genomic_DNA"/>
</dbReference>
<evidence type="ECO:0000313" key="1">
    <source>
        <dbReference type="EMBL" id="MBE1609855.1"/>
    </source>
</evidence>
<dbReference type="Gene3D" id="1.20.120.450">
    <property type="entry name" value="dinb family like domain"/>
    <property type="match status" value="1"/>
</dbReference>
<name>A0A927RF52_9ACTN</name>